<dbReference type="EMBL" id="CAFBPY010000025">
    <property type="protein sequence ID" value="CAB5035254.1"/>
    <property type="molecule type" value="Genomic_DNA"/>
</dbReference>
<accession>A0A6J7S1T1</accession>
<protein>
    <submittedName>
        <fullName evidence="1">Unannotated protein</fullName>
    </submittedName>
</protein>
<dbReference type="AlphaFoldDB" id="A0A6J7S1T1"/>
<name>A0A6J7S1T1_9ZZZZ</name>
<proteinExistence type="predicted"/>
<organism evidence="1">
    <name type="scientific">freshwater metagenome</name>
    <dbReference type="NCBI Taxonomy" id="449393"/>
    <lineage>
        <taxon>unclassified sequences</taxon>
        <taxon>metagenomes</taxon>
        <taxon>ecological metagenomes</taxon>
    </lineage>
</organism>
<gene>
    <name evidence="1" type="ORF">UFOPK4209_00279</name>
</gene>
<evidence type="ECO:0000313" key="1">
    <source>
        <dbReference type="EMBL" id="CAB5035254.1"/>
    </source>
</evidence>
<reference evidence="1" key="1">
    <citation type="submission" date="2020-05" db="EMBL/GenBank/DDBJ databases">
        <authorList>
            <person name="Chiriac C."/>
            <person name="Salcher M."/>
            <person name="Ghai R."/>
            <person name="Kavagutti S V."/>
        </authorList>
    </citation>
    <scope>NUCLEOTIDE SEQUENCE</scope>
</reference>
<sequence length="128" mass="13580">MVVPLLAAHACATASGTEVKWACNCSRTFQKSAAILVAVSTANFSSSLVQIITFDERSGTSVKGLPIKIAPERPLGEFSKAIASSIHFPNKPVFVFNSSPRTKAGMRARTVTGLAPSSIIFNNNLAER</sequence>